<dbReference type="AlphaFoldDB" id="A0A3P1SMZ3"/>
<evidence type="ECO:0000313" key="4">
    <source>
        <dbReference type="Proteomes" id="UP000267535"/>
    </source>
</evidence>
<keyword evidence="4" id="KW-1185">Reference proteome</keyword>
<comment type="caution">
    <text evidence="3">The sequence shown here is derived from an EMBL/GenBank/DDBJ whole genome shotgun (WGS) entry which is preliminary data.</text>
</comment>
<evidence type="ECO:0000256" key="2">
    <source>
        <dbReference type="HAMAP-Rule" id="MF_00460"/>
    </source>
</evidence>
<organism evidence="3 4">
    <name type="scientific">Amphritea balenae</name>
    <dbReference type="NCBI Taxonomy" id="452629"/>
    <lineage>
        <taxon>Bacteria</taxon>
        <taxon>Pseudomonadati</taxon>
        <taxon>Pseudomonadota</taxon>
        <taxon>Gammaproteobacteria</taxon>
        <taxon>Oceanospirillales</taxon>
        <taxon>Oceanospirillaceae</taxon>
        <taxon>Amphritea</taxon>
    </lineage>
</organism>
<sequence length="87" mass="9838">MNVSLVYADPNKPLWLELDVSENSTLGEAIENSGILQRLPDIDLDTLKTGIFGKLAKLTQELQPGDRIEIYNPVFVDPKTVKRRDRD</sequence>
<name>A0A3P1SMZ3_9GAMM</name>
<dbReference type="PANTHER" id="PTHR37483">
    <property type="entry name" value="UPF0125 PROTEIN RATB"/>
    <property type="match status" value="1"/>
</dbReference>
<evidence type="ECO:0000313" key="3">
    <source>
        <dbReference type="EMBL" id="RRC98025.1"/>
    </source>
</evidence>
<dbReference type="NCBIfam" id="NF002490">
    <property type="entry name" value="PRK01777.1"/>
    <property type="match status" value="1"/>
</dbReference>
<dbReference type="Proteomes" id="UP000267535">
    <property type="component" value="Unassembled WGS sequence"/>
</dbReference>
<protein>
    <recommendedName>
        <fullName evidence="2">UPF0125 protein EHS89_15740</fullName>
    </recommendedName>
</protein>
<dbReference type="InterPro" id="IPR037021">
    <property type="entry name" value="RnfH_sf"/>
</dbReference>
<dbReference type="OrthoDB" id="9796575at2"/>
<dbReference type="Pfam" id="PF03658">
    <property type="entry name" value="Ub-RnfH"/>
    <property type="match status" value="1"/>
</dbReference>
<gene>
    <name evidence="3" type="ORF">EHS89_15740</name>
</gene>
<reference evidence="3 4" key="1">
    <citation type="submission" date="2018-11" db="EMBL/GenBank/DDBJ databases">
        <title>The draft genome sequence of Amphritea balenae JAMM 1525T.</title>
        <authorList>
            <person name="Fang Z."/>
            <person name="Zhang Y."/>
            <person name="Han X."/>
        </authorList>
    </citation>
    <scope>NUCLEOTIDE SEQUENCE [LARGE SCALE GENOMIC DNA]</scope>
    <source>
        <strain evidence="3 4">JAMM 1525</strain>
    </source>
</reference>
<dbReference type="EMBL" id="RQXV01000009">
    <property type="protein sequence ID" value="RRC98025.1"/>
    <property type="molecule type" value="Genomic_DNA"/>
</dbReference>
<accession>A0A3P1SMZ3</accession>
<proteinExistence type="inferred from homology"/>
<dbReference type="PANTHER" id="PTHR37483:SF1">
    <property type="entry name" value="UPF0125 PROTEIN RATB"/>
    <property type="match status" value="1"/>
</dbReference>
<evidence type="ECO:0000256" key="1">
    <source>
        <dbReference type="ARBA" id="ARBA00010645"/>
    </source>
</evidence>
<dbReference type="InterPro" id="IPR005346">
    <property type="entry name" value="RnfH"/>
</dbReference>
<dbReference type="SUPFAM" id="SSF54285">
    <property type="entry name" value="MoaD/ThiS"/>
    <property type="match status" value="1"/>
</dbReference>
<comment type="similarity">
    <text evidence="1 2">Belongs to the UPF0125 (RnfH) family.</text>
</comment>
<dbReference type="RefSeq" id="WP_124927120.1">
    <property type="nucleotide sequence ID" value="NZ_BMOH01000003.1"/>
</dbReference>
<dbReference type="InterPro" id="IPR016155">
    <property type="entry name" value="Mopterin_synth/thiamin_S_b"/>
</dbReference>
<dbReference type="HAMAP" id="MF_00460">
    <property type="entry name" value="UPF0125_RnfH"/>
    <property type="match status" value="1"/>
</dbReference>
<dbReference type="Gene3D" id="3.10.20.280">
    <property type="entry name" value="RnfH-like"/>
    <property type="match status" value="1"/>
</dbReference>